<reference evidence="1" key="2">
    <citation type="journal article" date="2015" name="Data Brief">
        <title>Shoot transcriptome of the giant reed, Arundo donax.</title>
        <authorList>
            <person name="Barrero R.A."/>
            <person name="Guerrero F.D."/>
            <person name="Moolhuijzen P."/>
            <person name="Goolsby J.A."/>
            <person name="Tidwell J."/>
            <person name="Bellgard S.E."/>
            <person name="Bellgard M.I."/>
        </authorList>
    </citation>
    <scope>NUCLEOTIDE SEQUENCE</scope>
    <source>
        <tissue evidence="1">Shoot tissue taken approximately 20 cm above the soil surface</tissue>
    </source>
</reference>
<proteinExistence type="predicted"/>
<evidence type="ECO:0000313" key="1">
    <source>
        <dbReference type="EMBL" id="JAD53884.1"/>
    </source>
</evidence>
<protein>
    <submittedName>
        <fullName evidence="1">Uncharacterized protein</fullName>
    </submittedName>
</protein>
<accession>A0A0A9AQ74</accession>
<name>A0A0A9AQ74_ARUDO</name>
<dbReference type="EMBL" id="GBRH01244011">
    <property type="protein sequence ID" value="JAD53884.1"/>
    <property type="molecule type" value="Transcribed_RNA"/>
</dbReference>
<organism evidence="1">
    <name type="scientific">Arundo donax</name>
    <name type="common">Giant reed</name>
    <name type="synonym">Donax arundinaceus</name>
    <dbReference type="NCBI Taxonomy" id="35708"/>
    <lineage>
        <taxon>Eukaryota</taxon>
        <taxon>Viridiplantae</taxon>
        <taxon>Streptophyta</taxon>
        <taxon>Embryophyta</taxon>
        <taxon>Tracheophyta</taxon>
        <taxon>Spermatophyta</taxon>
        <taxon>Magnoliopsida</taxon>
        <taxon>Liliopsida</taxon>
        <taxon>Poales</taxon>
        <taxon>Poaceae</taxon>
        <taxon>PACMAD clade</taxon>
        <taxon>Arundinoideae</taxon>
        <taxon>Arundineae</taxon>
        <taxon>Arundo</taxon>
    </lineage>
</organism>
<sequence length="19" mass="2168">MISSPVYLYIHDVDPISSM</sequence>
<reference evidence="1" key="1">
    <citation type="submission" date="2014-09" db="EMBL/GenBank/DDBJ databases">
        <authorList>
            <person name="Magalhaes I.L.F."/>
            <person name="Oliveira U."/>
            <person name="Santos F.R."/>
            <person name="Vidigal T.H.D.A."/>
            <person name="Brescovit A.D."/>
            <person name="Santos A.J."/>
        </authorList>
    </citation>
    <scope>NUCLEOTIDE SEQUENCE</scope>
    <source>
        <tissue evidence="1">Shoot tissue taken approximately 20 cm above the soil surface</tissue>
    </source>
</reference>
<dbReference type="AlphaFoldDB" id="A0A0A9AQ74"/>